<feature type="transmembrane region" description="Helical" evidence="6">
    <location>
        <begin position="649"/>
        <end position="679"/>
    </location>
</feature>
<sequence length="1121" mass="133404">MNDSHRVNIIPHNSKPITKIEVSPNEKYLITYSEEDNSIVGWNVEGANEGQLKNTDTETIKLSDLSREIEKVDQICVSNDKKLACIFNDRKLLKLFDMNNKNLRQIISKIPDNLLLDYQKIFKYNLNGTFNSKGMFIVYEDHDKFGNRIKFYCKFFEWLWTRNTYDILENSKFISISKDDKLYLFLNNYIHVWNIHTKDSKRIFVKMENELEMNDIKIFSNEKFVCLRIKDKIIIYLVELEIPIASLNINDDIQLLYNFMNYTDLYPLLLPLTYNISNQLSTGSLPSLSILPNNIHITTKCAFGILQNNVWKIKFNENNTKTNKTCEYLNIHLFSNLYMDTIHKLFQDKSNFKHEKEKLELIQNLIKWEIIIQENKKMELQVFKKINDRKWEPICTKTEDFDLYKSIESVENIQLYMYKVYGFKGLSKFFNKNKNNKNIRLYGIKSLNDNGIILIAKMGLFIYHFNENDQSISLNYYYSFNINSEKAIEKAIGKYKKIFSKSTLPLPNYDSFKLNDDWINYIKENKEVFLKYGVELLRFAIKEHKLKLIDDIYKKCMDYFKEDLKNNRMFLSIITLTMPLLNEYYPDYILRYSLETTMIIDSHIYSEEHHENLHLYSFFQYPQIIKSNSIWPKLDTIRLYKLYKIHPTIFSLLIIISFISLIIRYLWLIYICICAFVFITLQKDMFDPLYMVYLVIDIISSKILKGIATPTITFMVPYIKFINYPKDYSWVCELLFKPQPSPFVQTINRDIYKTWNGEALIDFKWNVYGKYYYTFIWLMFLTLLGCFTTIATTPQEHFKDNNKKGLLIASIIFGFIHLSFKVRQFFYSPIKWIKNYWNIFGFGTYLAPTIISFCLYNGKDVELFWISFSCLLLDLRFLLFFRVFELFGIYFAIIIGVAKRISSFLIILFIIIISFAHTFFILLRPRQEYSLEQPTINDDPNNPWNLNTTYNQIENGTTAQSASFVQTPDENTNMFTNYKTALFAMYLFLTGDSSALSNKWAYKESPALDMYIIFFSFLIVIYLMNLFIGLLNNAIEKENNRVSYLVQKAEILAEIELFYMLPNQRRWKDWFPSGAMYYYADVAKTRKKIKELKSEGEWNEDQFPDMKKELLQTVHIKHESE</sequence>
<evidence type="ECO:0000256" key="4">
    <source>
        <dbReference type="ARBA" id="ARBA00022989"/>
    </source>
</evidence>
<evidence type="ECO:0000256" key="5">
    <source>
        <dbReference type="ARBA" id="ARBA00023136"/>
    </source>
</evidence>
<evidence type="ECO:0000256" key="3">
    <source>
        <dbReference type="ARBA" id="ARBA00022737"/>
    </source>
</evidence>
<comment type="caution">
    <text evidence="8">The sequence shown here is derived from an EMBL/GenBank/DDBJ whole genome shotgun (WGS) entry which is preliminary data.</text>
</comment>
<reference evidence="8 9" key="1">
    <citation type="submission" date="2016-04" db="EMBL/GenBank/DDBJ databases">
        <title>Genome analyses suggest a sexual origin of heterokaryosis in a supposedly ancient asexual fungus.</title>
        <authorList>
            <person name="Ropars J."/>
            <person name="Sedzielewska K."/>
            <person name="Noel J."/>
            <person name="Charron P."/>
            <person name="Farinelli L."/>
            <person name="Marton T."/>
            <person name="Kruger M."/>
            <person name="Pelin A."/>
            <person name="Brachmann A."/>
            <person name="Corradi N."/>
        </authorList>
    </citation>
    <scope>NUCLEOTIDE SEQUENCE [LARGE SCALE GENOMIC DNA]</scope>
    <source>
        <strain evidence="8 9">C2</strain>
    </source>
</reference>
<dbReference type="InterPro" id="IPR015943">
    <property type="entry name" value="WD40/YVTN_repeat-like_dom_sf"/>
</dbReference>
<comment type="subcellular location">
    <subcellularLocation>
        <location evidence="1">Membrane</location>
        <topology evidence="1">Multi-pass membrane protein</topology>
    </subcellularLocation>
</comment>
<dbReference type="InterPro" id="IPR005821">
    <property type="entry name" value="Ion_trans_dom"/>
</dbReference>
<feature type="transmembrane region" description="Helical" evidence="6">
    <location>
        <begin position="836"/>
        <end position="856"/>
    </location>
</feature>
<dbReference type="PANTHER" id="PTHR10582:SF2">
    <property type="entry name" value="INACTIVE"/>
    <property type="match status" value="1"/>
</dbReference>
<dbReference type="SUPFAM" id="SSF82171">
    <property type="entry name" value="DPP6 N-terminal domain-like"/>
    <property type="match status" value="1"/>
</dbReference>
<protein>
    <recommendedName>
        <fullName evidence="7">Ion transport domain-containing protein</fullName>
    </recommendedName>
</protein>
<dbReference type="AlphaFoldDB" id="A0A2N1NJM7"/>
<dbReference type="GO" id="GO:0005216">
    <property type="term" value="F:monoatomic ion channel activity"/>
    <property type="evidence" value="ECO:0007669"/>
    <property type="project" value="InterPro"/>
</dbReference>
<feature type="transmembrane region" description="Helical" evidence="6">
    <location>
        <begin position="904"/>
        <end position="923"/>
    </location>
</feature>
<dbReference type="VEuPathDB" id="FungiDB:RhiirFUN_005745"/>
<evidence type="ECO:0000256" key="2">
    <source>
        <dbReference type="ARBA" id="ARBA00022692"/>
    </source>
</evidence>
<name>A0A2N1NJM7_9GLOM</name>
<feature type="transmembrane region" description="Helical" evidence="6">
    <location>
        <begin position="771"/>
        <end position="793"/>
    </location>
</feature>
<dbReference type="SUPFAM" id="SSF81324">
    <property type="entry name" value="Voltage-gated potassium channels"/>
    <property type="match status" value="1"/>
</dbReference>
<gene>
    <name evidence="8" type="ORF">RhiirC2_847150</name>
</gene>
<organism evidence="8 9">
    <name type="scientific">Rhizophagus irregularis</name>
    <dbReference type="NCBI Taxonomy" id="588596"/>
    <lineage>
        <taxon>Eukaryota</taxon>
        <taxon>Fungi</taxon>
        <taxon>Fungi incertae sedis</taxon>
        <taxon>Mucoromycota</taxon>
        <taxon>Glomeromycotina</taxon>
        <taxon>Glomeromycetes</taxon>
        <taxon>Glomerales</taxon>
        <taxon>Glomeraceae</taxon>
        <taxon>Rhizophagus</taxon>
    </lineage>
</organism>
<evidence type="ECO:0000256" key="6">
    <source>
        <dbReference type="SAM" id="Phobius"/>
    </source>
</evidence>
<dbReference type="GO" id="GO:0098703">
    <property type="term" value="P:calcium ion import across plasma membrane"/>
    <property type="evidence" value="ECO:0007669"/>
    <property type="project" value="TreeGrafter"/>
</dbReference>
<evidence type="ECO:0000313" key="8">
    <source>
        <dbReference type="EMBL" id="PKK74041.1"/>
    </source>
</evidence>
<keyword evidence="5 6" id="KW-0472">Membrane</keyword>
<proteinExistence type="predicted"/>
<feature type="transmembrane region" description="Helical" evidence="6">
    <location>
        <begin position="877"/>
        <end position="898"/>
    </location>
</feature>
<dbReference type="Gene3D" id="1.10.287.70">
    <property type="match status" value="1"/>
</dbReference>
<keyword evidence="3" id="KW-0677">Repeat</keyword>
<dbReference type="PANTHER" id="PTHR10582">
    <property type="entry name" value="TRANSIENT RECEPTOR POTENTIAL ION CHANNEL PROTEIN"/>
    <property type="match status" value="1"/>
</dbReference>
<accession>A0A2N1NJM7</accession>
<evidence type="ECO:0000256" key="1">
    <source>
        <dbReference type="ARBA" id="ARBA00004141"/>
    </source>
</evidence>
<dbReference type="InterPro" id="IPR024862">
    <property type="entry name" value="TRPV"/>
</dbReference>
<dbReference type="VEuPathDB" id="FungiDB:RhiirA1_466208"/>
<evidence type="ECO:0000313" key="9">
    <source>
        <dbReference type="Proteomes" id="UP000233469"/>
    </source>
</evidence>
<keyword evidence="2 6" id="KW-0812">Transmembrane</keyword>
<keyword evidence="4 6" id="KW-1133">Transmembrane helix</keyword>
<feature type="domain" description="Ion transport" evidence="7">
    <location>
        <begin position="776"/>
        <end position="1041"/>
    </location>
</feature>
<dbReference type="EMBL" id="LLXL01000329">
    <property type="protein sequence ID" value="PKK74041.1"/>
    <property type="molecule type" value="Genomic_DNA"/>
</dbReference>
<reference evidence="8 9" key="2">
    <citation type="submission" date="2017-10" db="EMBL/GenBank/DDBJ databases">
        <title>Extensive intraspecific genome diversity in a model arbuscular mycorrhizal fungus.</title>
        <authorList>
            <person name="Chen E.C.H."/>
            <person name="Morin E."/>
            <person name="Baudet D."/>
            <person name="Noel J."/>
            <person name="Ndikumana S."/>
            <person name="Charron P."/>
            <person name="St-Onge C."/>
            <person name="Giorgi J."/>
            <person name="Grigoriev I.V."/>
            <person name="Roux C."/>
            <person name="Martin F.M."/>
            <person name="Corradi N."/>
        </authorList>
    </citation>
    <scope>NUCLEOTIDE SEQUENCE [LARGE SCALE GENOMIC DNA]</scope>
    <source>
        <strain evidence="8 9">C2</strain>
    </source>
</reference>
<dbReference type="Gene3D" id="2.130.10.10">
    <property type="entry name" value="YVTN repeat-like/Quinoprotein amine dehydrogenase"/>
    <property type="match status" value="1"/>
</dbReference>
<evidence type="ECO:0000259" key="7">
    <source>
        <dbReference type="Pfam" id="PF00520"/>
    </source>
</evidence>
<dbReference type="GO" id="GO:0005886">
    <property type="term" value="C:plasma membrane"/>
    <property type="evidence" value="ECO:0007669"/>
    <property type="project" value="TreeGrafter"/>
</dbReference>
<feature type="transmembrane region" description="Helical" evidence="6">
    <location>
        <begin position="805"/>
        <end position="824"/>
    </location>
</feature>
<dbReference type="VEuPathDB" id="FungiDB:FUN_000170"/>
<feature type="transmembrane region" description="Helical" evidence="6">
    <location>
        <begin position="1010"/>
        <end position="1031"/>
    </location>
</feature>
<dbReference type="Pfam" id="PF00520">
    <property type="entry name" value="Ion_trans"/>
    <property type="match status" value="1"/>
</dbReference>
<dbReference type="Proteomes" id="UP000233469">
    <property type="component" value="Unassembled WGS sequence"/>
</dbReference>